<feature type="compositionally biased region" description="Acidic residues" evidence="1">
    <location>
        <begin position="64"/>
        <end position="78"/>
    </location>
</feature>
<reference evidence="2" key="1">
    <citation type="submission" date="2023-07" db="EMBL/GenBank/DDBJ databases">
        <authorList>
            <consortium name="AG Swart"/>
            <person name="Singh M."/>
            <person name="Singh A."/>
            <person name="Seah K."/>
            <person name="Emmerich C."/>
        </authorList>
    </citation>
    <scope>NUCLEOTIDE SEQUENCE</scope>
    <source>
        <strain evidence="2">DP1</strain>
    </source>
</reference>
<evidence type="ECO:0000313" key="3">
    <source>
        <dbReference type="Proteomes" id="UP001295684"/>
    </source>
</evidence>
<name>A0AAD1U730_EUPCR</name>
<feature type="region of interest" description="Disordered" evidence="1">
    <location>
        <begin position="30"/>
        <end position="188"/>
    </location>
</feature>
<accession>A0AAD1U730</accession>
<feature type="compositionally biased region" description="Basic residues" evidence="1">
    <location>
        <begin position="48"/>
        <end position="59"/>
    </location>
</feature>
<evidence type="ECO:0000256" key="1">
    <source>
        <dbReference type="SAM" id="MobiDB-lite"/>
    </source>
</evidence>
<feature type="compositionally biased region" description="Basic and acidic residues" evidence="1">
    <location>
        <begin position="125"/>
        <end position="148"/>
    </location>
</feature>
<feature type="compositionally biased region" description="Basic and acidic residues" evidence="1">
    <location>
        <begin position="95"/>
        <end position="116"/>
    </location>
</feature>
<feature type="compositionally biased region" description="Polar residues" evidence="1">
    <location>
        <begin position="155"/>
        <end position="165"/>
    </location>
</feature>
<gene>
    <name evidence="2" type="ORF">ECRASSUSDP1_LOCUS2657</name>
</gene>
<organism evidence="2 3">
    <name type="scientific">Euplotes crassus</name>
    <dbReference type="NCBI Taxonomy" id="5936"/>
    <lineage>
        <taxon>Eukaryota</taxon>
        <taxon>Sar</taxon>
        <taxon>Alveolata</taxon>
        <taxon>Ciliophora</taxon>
        <taxon>Intramacronucleata</taxon>
        <taxon>Spirotrichea</taxon>
        <taxon>Hypotrichia</taxon>
        <taxon>Euplotida</taxon>
        <taxon>Euplotidae</taxon>
        <taxon>Moneuplotes</taxon>
    </lineage>
</organism>
<keyword evidence="3" id="KW-1185">Reference proteome</keyword>
<feature type="compositionally biased region" description="Basic and acidic residues" evidence="1">
    <location>
        <begin position="166"/>
        <end position="176"/>
    </location>
</feature>
<evidence type="ECO:0000313" key="2">
    <source>
        <dbReference type="EMBL" id="CAI2361346.1"/>
    </source>
</evidence>
<comment type="caution">
    <text evidence="2">The sequence shown here is derived from an EMBL/GenBank/DDBJ whole genome shotgun (WGS) entry which is preliminary data.</text>
</comment>
<proteinExistence type="predicted"/>
<sequence length="367" mass="42404">MSDKNPPPTSSEPEKPSIFQKYIKDNIGSGISSIGDAVFKNKEEEKKSKKKKKKAKSKAKFVIDDNDEAEEEDDEETEEKEKGKVEAKVQVQVQEKVENKRKETEVRDSERGRMNSDDFNDEISLDLKPEEEKAEAKVIEEEVHKEESSQDEAVQESSEVSQHPESTMKEEFKEIPAPKPKPQPPKQDLHDLTEEALIDYLKKDGCKISQVEDELFYSNYRKQKSSLDISKLKIGDMLEILELNHCEAKEQKPVSQNFFLKILNKDVPIVLVLESGYYIKCDYDSSNEKAAKITKLINLSRLFKFEVKMLKKSYEVRLSFINKERDPFKQPELEIVTVLDTAYEGLKEMIKFQLNLINNTKVLIETL</sequence>
<dbReference type="EMBL" id="CAMPGE010002540">
    <property type="protein sequence ID" value="CAI2361346.1"/>
    <property type="molecule type" value="Genomic_DNA"/>
</dbReference>
<dbReference type="Proteomes" id="UP001295684">
    <property type="component" value="Unassembled WGS sequence"/>
</dbReference>
<protein>
    <submittedName>
        <fullName evidence="2">Uncharacterized protein</fullName>
    </submittedName>
</protein>
<dbReference type="AlphaFoldDB" id="A0AAD1U730"/>